<dbReference type="Pfam" id="PF05267">
    <property type="entry name" value="DUF725"/>
    <property type="match status" value="1"/>
</dbReference>
<accession>B3MHV5</accession>
<dbReference type="InParanoid" id="B3MHV5"/>
<evidence type="ECO:0000259" key="1">
    <source>
        <dbReference type="Pfam" id="PF05267"/>
    </source>
</evidence>
<reference evidence="2 3" key="1">
    <citation type="journal article" date="2007" name="Nature">
        <title>Evolution of genes and genomes on the Drosophila phylogeny.</title>
        <authorList>
            <consortium name="Drosophila 12 Genomes Consortium"/>
            <person name="Clark A.G."/>
            <person name="Eisen M.B."/>
            <person name="Smith D.R."/>
            <person name="Bergman C.M."/>
            <person name="Oliver B."/>
            <person name="Markow T.A."/>
            <person name="Kaufman T.C."/>
            <person name="Kellis M."/>
            <person name="Gelbart W."/>
            <person name="Iyer V.N."/>
            <person name="Pollard D.A."/>
            <person name="Sackton T.B."/>
            <person name="Larracuente A.M."/>
            <person name="Singh N.D."/>
            <person name="Abad J.P."/>
            <person name="Abt D.N."/>
            <person name="Adryan B."/>
            <person name="Aguade M."/>
            <person name="Akashi H."/>
            <person name="Anderson W.W."/>
            <person name="Aquadro C.F."/>
            <person name="Ardell D.H."/>
            <person name="Arguello R."/>
            <person name="Artieri C.G."/>
            <person name="Barbash D.A."/>
            <person name="Barker D."/>
            <person name="Barsanti P."/>
            <person name="Batterham P."/>
            <person name="Batzoglou S."/>
            <person name="Begun D."/>
            <person name="Bhutkar A."/>
            <person name="Blanco E."/>
            <person name="Bosak S.A."/>
            <person name="Bradley R.K."/>
            <person name="Brand A.D."/>
            <person name="Brent M.R."/>
            <person name="Brooks A.N."/>
            <person name="Brown R.H."/>
            <person name="Butlin R.K."/>
            <person name="Caggese C."/>
            <person name="Calvi B.R."/>
            <person name="Bernardo de Carvalho A."/>
            <person name="Caspi A."/>
            <person name="Castrezana S."/>
            <person name="Celniker S.E."/>
            <person name="Chang J.L."/>
            <person name="Chapple C."/>
            <person name="Chatterji S."/>
            <person name="Chinwalla A."/>
            <person name="Civetta A."/>
            <person name="Clifton S.W."/>
            <person name="Comeron J.M."/>
            <person name="Costello J.C."/>
            <person name="Coyne J.A."/>
            <person name="Daub J."/>
            <person name="David R.G."/>
            <person name="Delcher A.L."/>
            <person name="Delehaunty K."/>
            <person name="Do C.B."/>
            <person name="Ebling H."/>
            <person name="Edwards K."/>
            <person name="Eickbush T."/>
            <person name="Evans J.D."/>
            <person name="Filipski A."/>
            <person name="Findeiss S."/>
            <person name="Freyhult E."/>
            <person name="Fulton L."/>
            <person name="Fulton R."/>
            <person name="Garcia A.C."/>
            <person name="Gardiner A."/>
            <person name="Garfield D.A."/>
            <person name="Garvin B.E."/>
            <person name="Gibson G."/>
            <person name="Gilbert D."/>
            <person name="Gnerre S."/>
            <person name="Godfrey J."/>
            <person name="Good R."/>
            <person name="Gotea V."/>
            <person name="Gravely B."/>
            <person name="Greenberg A.J."/>
            <person name="Griffiths-Jones S."/>
            <person name="Gross S."/>
            <person name="Guigo R."/>
            <person name="Gustafson E.A."/>
            <person name="Haerty W."/>
            <person name="Hahn M.W."/>
            <person name="Halligan D.L."/>
            <person name="Halpern A.L."/>
            <person name="Halter G.M."/>
            <person name="Han M.V."/>
            <person name="Heger A."/>
            <person name="Hillier L."/>
            <person name="Hinrichs A.S."/>
            <person name="Holmes I."/>
            <person name="Hoskins R.A."/>
            <person name="Hubisz M.J."/>
            <person name="Hultmark D."/>
            <person name="Huntley M.A."/>
            <person name="Jaffe D.B."/>
            <person name="Jagadeeshan S."/>
            <person name="Jeck W.R."/>
            <person name="Johnson J."/>
            <person name="Jones C.D."/>
            <person name="Jordan W.C."/>
            <person name="Karpen G.H."/>
            <person name="Kataoka E."/>
            <person name="Keightley P.D."/>
            <person name="Kheradpour P."/>
            <person name="Kirkness E.F."/>
            <person name="Koerich L.B."/>
            <person name="Kristiansen K."/>
            <person name="Kudrna D."/>
            <person name="Kulathinal R.J."/>
            <person name="Kumar S."/>
            <person name="Kwok R."/>
            <person name="Lander E."/>
            <person name="Langley C.H."/>
            <person name="Lapoint R."/>
            <person name="Lazzaro B.P."/>
            <person name="Lee S.J."/>
            <person name="Levesque L."/>
            <person name="Li R."/>
            <person name="Lin C.F."/>
            <person name="Lin M.F."/>
            <person name="Lindblad-Toh K."/>
            <person name="Llopart A."/>
            <person name="Long M."/>
            <person name="Low L."/>
            <person name="Lozovsky E."/>
            <person name="Lu J."/>
            <person name="Luo M."/>
            <person name="Machado C.A."/>
            <person name="Makalowski W."/>
            <person name="Marzo M."/>
            <person name="Matsuda M."/>
            <person name="Matzkin L."/>
            <person name="McAllister B."/>
            <person name="McBride C.S."/>
            <person name="McKernan B."/>
            <person name="McKernan K."/>
            <person name="Mendez-Lago M."/>
            <person name="Minx P."/>
            <person name="Mollenhauer M.U."/>
            <person name="Montooth K."/>
            <person name="Mount S.M."/>
            <person name="Mu X."/>
            <person name="Myers E."/>
            <person name="Negre B."/>
            <person name="Newfeld S."/>
            <person name="Nielsen R."/>
            <person name="Noor M.A."/>
            <person name="O'Grady P."/>
            <person name="Pachter L."/>
            <person name="Papaceit M."/>
            <person name="Parisi M.J."/>
            <person name="Parisi M."/>
            <person name="Parts L."/>
            <person name="Pedersen J.S."/>
            <person name="Pesole G."/>
            <person name="Phillippy A.M."/>
            <person name="Ponting C.P."/>
            <person name="Pop M."/>
            <person name="Porcelli D."/>
            <person name="Powell J.R."/>
            <person name="Prohaska S."/>
            <person name="Pruitt K."/>
            <person name="Puig M."/>
            <person name="Quesneville H."/>
            <person name="Ram K.R."/>
            <person name="Rand D."/>
            <person name="Rasmussen M.D."/>
            <person name="Reed L.K."/>
            <person name="Reenan R."/>
            <person name="Reily A."/>
            <person name="Remington K.A."/>
            <person name="Rieger T.T."/>
            <person name="Ritchie M.G."/>
            <person name="Robin C."/>
            <person name="Rogers Y.H."/>
            <person name="Rohde C."/>
            <person name="Rozas J."/>
            <person name="Rubenfield M.J."/>
            <person name="Ruiz A."/>
            <person name="Russo S."/>
            <person name="Salzberg S.L."/>
            <person name="Sanchez-Gracia A."/>
            <person name="Saranga D.J."/>
            <person name="Sato H."/>
            <person name="Schaeffer S.W."/>
            <person name="Schatz M.C."/>
            <person name="Schlenke T."/>
            <person name="Schwartz R."/>
            <person name="Segarra C."/>
            <person name="Singh R.S."/>
            <person name="Sirot L."/>
            <person name="Sirota M."/>
            <person name="Sisneros N.B."/>
            <person name="Smith C.D."/>
            <person name="Smith T.F."/>
            <person name="Spieth J."/>
            <person name="Stage D.E."/>
            <person name="Stark A."/>
            <person name="Stephan W."/>
            <person name="Strausberg R.L."/>
            <person name="Strempel S."/>
            <person name="Sturgill D."/>
            <person name="Sutton G."/>
            <person name="Sutton G.G."/>
            <person name="Tao W."/>
            <person name="Teichmann S."/>
            <person name="Tobari Y.N."/>
            <person name="Tomimura Y."/>
            <person name="Tsolas J.M."/>
            <person name="Valente V.L."/>
            <person name="Venter E."/>
            <person name="Venter J.C."/>
            <person name="Vicario S."/>
            <person name="Vieira F.G."/>
            <person name="Vilella A.J."/>
            <person name="Villasante A."/>
            <person name="Walenz B."/>
            <person name="Wang J."/>
            <person name="Wasserman M."/>
            <person name="Watts T."/>
            <person name="Wilson D."/>
            <person name="Wilson R.K."/>
            <person name="Wing R.A."/>
            <person name="Wolfner M.F."/>
            <person name="Wong A."/>
            <person name="Wong G.K."/>
            <person name="Wu C.I."/>
            <person name="Wu G."/>
            <person name="Yamamoto D."/>
            <person name="Yang H.P."/>
            <person name="Yang S.P."/>
            <person name="Yorke J.A."/>
            <person name="Yoshida K."/>
            <person name="Zdobnov E."/>
            <person name="Zhang P."/>
            <person name="Zhang Y."/>
            <person name="Zimin A.V."/>
            <person name="Baldwin J."/>
            <person name="Abdouelleil A."/>
            <person name="Abdulkadir J."/>
            <person name="Abebe A."/>
            <person name="Abera B."/>
            <person name="Abreu J."/>
            <person name="Acer S.C."/>
            <person name="Aftuck L."/>
            <person name="Alexander A."/>
            <person name="An P."/>
            <person name="Anderson E."/>
            <person name="Anderson S."/>
            <person name="Arachi H."/>
            <person name="Azer M."/>
            <person name="Bachantsang P."/>
            <person name="Barry A."/>
            <person name="Bayul T."/>
            <person name="Berlin A."/>
            <person name="Bessette D."/>
            <person name="Bloom T."/>
            <person name="Blye J."/>
            <person name="Boguslavskiy L."/>
            <person name="Bonnet C."/>
            <person name="Boukhgalter B."/>
            <person name="Bourzgui I."/>
            <person name="Brown A."/>
            <person name="Cahill P."/>
            <person name="Channer S."/>
            <person name="Cheshatsang Y."/>
            <person name="Chuda L."/>
            <person name="Citroen M."/>
            <person name="Collymore A."/>
            <person name="Cooke P."/>
            <person name="Costello M."/>
            <person name="D'Aco K."/>
            <person name="Daza R."/>
            <person name="De Haan G."/>
            <person name="DeGray S."/>
            <person name="DeMaso C."/>
            <person name="Dhargay N."/>
            <person name="Dooley K."/>
            <person name="Dooley E."/>
            <person name="Doricent M."/>
            <person name="Dorje P."/>
            <person name="Dorjee K."/>
            <person name="Dupes A."/>
            <person name="Elong R."/>
            <person name="Falk J."/>
            <person name="Farina A."/>
            <person name="Faro S."/>
            <person name="Ferguson D."/>
            <person name="Fisher S."/>
            <person name="Foley C.D."/>
            <person name="Franke A."/>
            <person name="Friedrich D."/>
            <person name="Gadbois L."/>
            <person name="Gearin G."/>
            <person name="Gearin C.R."/>
            <person name="Giannoukos G."/>
            <person name="Goode T."/>
            <person name="Graham J."/>
            <person name="Grandbois E."/>
            <person name="Grewal S."/>
            <person name="Gyaltsen K."/>
            <person name="Hafez N."/>
            <person name="Hagos B."/>
            <person name="Hall J."/>
            <person name="Henson C."/>
            <person name="Hollinger A."/>
            <person name="Honan T."/>
            <person name="Huard M.D."/>
            <person name="Hughes L."/>
            <person name="Hurhula B."/>
            <person name="Husby M.E."/>
            <person name="Kamat A."/>
            <person name="Kanga B."/>
            <person name="Kashin S."/>
            <person name="Khazanovich D."/>
            <person name="Kisner P."/>
            <person name="Lance K."/>
            <person name="Lara M."/>
            <person name="Lee W."/>
            <person name="Lennon N."/>
            <person name="Letendre F."/>
            <person name="LeVine R."/>
            <person name="Lipovsky A."/>
            <person name="Liu X."/>
            <person name="Liu J."/>
            <person name="Liu S."/>
            <person name="Lokyitsang T."/>
            <person name="Lokyitsang Y."/>
            <person name="Lubonja R."/>
            <person name="Lui A."/>
            <person name="MacDonald P."/>
            <person name="Magnisalis V."/>
            <person name="Maru K."/>
            <person name="Matthews C."/>
            <person name="McCusker W."/>
            <person name="McDonough S."/>
            <person name="Mehta T."/>
            <person name="Meldrim J."/>
            <person name="Meneus L."/>
            <person name="Mihai O."/>
            <person name="Mihalev A."/>
            <person name="Mihova T."/>
            <person name="Mittelman R."/>
            <person name="Mlenga V."/>
            <person name="Montmayeur A."/>
            <person name="Mulrain L."/>
            <person name="Navidi A."/>
            <person name="Naylor J."/>
            <person name="Negash T."/>
            <person name="Nguyen T."/>
            <person name="Nguyen N."/>
            <person name="Nicol R."/>
            <person name="Norbu C."/>
            <person name="Norbu N."/>
            <person name="Novod N."/>
            <person name="O'Neill B."/>
            <person name="Osman S."/>
            <person name="Markiewicz E."/>
            <person name="Oyono O.L."/>
            <person name="Patti C."/>
            <person name="Phunkhang P."/>
            <person name="Pierre F."/>
            <person name="Priest M."/>
            <person name="Raghuraman S."/>
            <person name="Rege F."/>
            <person name="Reyes R."/>
            <person name="Rise C."/>
            <person name="Rogov P."/>
            <person name="Ross K."/>
            <person name="Ryan E."/>
            <person name="Settipalli S."/>
            <person name="Shea T."/>
            <person name="Sherpa N."/>
            <person name="Shi L."/>
            <person name="Shih D."/>
            <person name="Sparrow T."/>
            <person name="Spaulding J."/>
            <person name="Stalker J."/>
            <person name="Stange-Thomann N."/>
            <person name="Stavropoulos S."/>
            <person name="Stone C."/>
            <person name="Strader C."/>
            <person name="Tesfaye S."/>
            <person name="Thomson T."/>
            <person name="Thoulutsang Y."/>
            <person name="Thoulutsang D."/>
            <person name="Topham K."/>
            <person name="Topping I."/>
            <person name="Tsamla T."/>
            <person name="Vassiliev H."/>
            <person name="Vo A."/>
            <person name="Wangchuk T."/>
            <person name="Wangdi T."/>
            <person name="Weiand M."/>
            <person name="Wilkinson J."/>
            <person name="Wilson A."/>
            <person name="Yadav S."/>
            <person name="Young G."/>
            <person name="Yu Q."/>
            <person name="Zembek L."/>
            <person name="Zhong D."/>
            <person name="Zimmer A."/>
            <person name="Zwirko Z."/>
            <person name="Jaffe D.B."/>
            <person name="Alvarez P."/>
            <person name="Brockman W."/>
            <person name="Butler J."/>
            <person name="Chin C."/>
            <person name="Gnerre S."/>
            <person name="Grabherr M."/>
            <person name="Kleber M."/>
            <person name="Mauceli E."/>
            <person name="MacCallum I."/>
        </authorList>
    </citation>
    <scope>NUCLEOTIDE SEQUENCE [LARGE SCALE GENOMIC DNA]</scope>
    <source>
        <strain evidence="3">Tucson 14024-0371.13</strain>
    </source>
</reference>
<dbReference type="GeneID" id="6496053"/>
<feature type="domain" description="Protein TsetseEP" evidence="1">
    <location>
        <begin position="58"/>
        <end position="176"/>
    </location>
</feature>
<organism evidence="2 3">
    <name type="scientific">Drosophila ananassae</name>
    <name type="common">Fruit fly</name>
    <dbReference type="NCBI Taxonomy" id="7217"/>
    <lineage>
        <taxon>Eukaryota</taxon>
        <taxon>Metazoa</taxon>
        <taxon>Ecdysozoa</taxon>
        <taxon>Arthropoda</taxon>
        <taxon>Hexapoda</taxon>
        <taxon>Insecta</taxon>
        <taxon>Pterygota</taxon>
        <taxon>Neoptera</taxon>
        <taxon>Endopterygota</taxon>
        <taxon>Diptera</taxon>
        <taxon>Brachycera</taxon>
        <taxon>Muscomorpha</taxon>
        <taxon>Ephydroidea</taxon>
        <taxon>Drosophilidae</taxon>
        <taxon>Drosophila</taxon>
        <taxon>Sophophora</taxon>
    </lineage>
</organism>
<dbReference type="OrthoDB" id="7978084at2759"/>
<dbReference type="AlphaFoldDB" id="B3MHV5"/>
<dbReference type="Proteomes" id="UP000007801">
    <property type="component" value="Unassembled WGS sequence"/>
</dbReference>
<protein>
    <recommendedName>
        <fullName evidence="1">Protein TsetseEP domain-containing protein</fullName>
    </recommendedName>
</protein>
<evidence type="ECO:0000313" key="3">
    <source>
        <dbReference type="Proteomes" id="UP000007801"/>
    </source>
</evidence>
<gene>
    <name evidence="2" type="primary">Dana\GF13210</name>
    <name evidence="2" type="synonym">dana_GLEANR_13223</name>
    <name evidence="2" type="ORF">GF13210</name>
</gene>
<proteinExistence type="predicted"/>
<dbReference type="eggNOG" id="ENOG502TAUT">
    <property type="taxonomic scope" value="Eukaryota"/>
</dbReference>
<sequence length="201" mass="23030">MAFKICVQMEALRLLGRSETRCRLYWVLALLFFFTNSGYSEAGGIMDYLTLSPDLNLDECHEEFTEACANASLAYSDAFEMCELNANETTINLEVDVELERLQIELGSSSVCGNLQICDTLVDDLQYFQCISENGNRNLEILTEINYNATSAYTRLQEDYDALHRSFLLCSLEAQKNYMEALKRAHNELTECRLEIDEFIE</sequence>
<dbReference type="KEGG" id="dan:6496053"/>
<dbReference type="EMBL" id="CH902619">
    <property type="protein sequence ID" value="EDV36942.2"/>
    <property type="molecule type" value="Genomic_DNA"/>
</dbReference>
<name>B3MHV5_DROAN</name>
<keyword evidence="3" id="KW-1185">Reference proteome</keyword>
<evidence type="ECO:0000313" key="2">
    <source>
        <dbReference type="EMBL" id="EDV36942.2"/>
    </source>
</evidence>
<dbReference type="InterPro" id="IPR007931">
    <property type="entry name" value="TsetseEP"/>
</dbReference>
<dbReference type="HOGENOM" id="CLU_122089_0_0_1"/>